<proteinExistence type="predicted"/>
<protein>
    <submittedName>
        <fullName evidence="1">Uncharacterized protein</fullName>
    </submittedName>
</protein>
<reference evidence="2" key="1">
    <citation type="submission" date="2022-10" db="EMBL/GenBank/DDBJ databases">
        <title>Genome assembly of Pristionchus species.</title>
        <authorList>
            <person name="Yoshida K."/>
            <person name="Sommer R.J."/>
        </authorList>
    </citation>
    <scope>NUCLEOTIDE SEQUENCE [LARGE SCALE GENOMIC DNA]</scope>
    <source>
        <strain evidence="2">RS5460</strain>
    </source>
</reference>
<evidence type="ECO:0000313" key="2">
    <source>
        <dbReference type="Proteomes" id="UP001328107"/>
    </source>
</evidence>
<evidence type="ECO:0000313" key="1">
    <source>
        <dbReference type="EMBL" id="GMR32590.1"/>
    </source>
</evidence>
<organism evidence="1 2">
    <name type="scientific">Pristionchus mayeri</name>
    <dbReference type="NCBI Taxonomy" id="1317129"/>
    <lineage>
        <taxon>Eukaryota</taxon>
        <taxon>Metazoa</taxon>
        <taxon>Ecdysozoa</taxon>
        <taxon>Nematoda</taxon>
        <taxon>Chromadorea</taxon>
        <taxon>Rhabditida</taxon>
        <taxon>Rhabditina</taxon>
        <taxon>Diplogasteromorpha</taxon>
        <taxon>Diplogasteroidea</taxon>
        <taxon>Neodiplogasteridae</taxon>
        <taxon>Pristionchus</taxon>
    </lineage>
</organism>
<gene>
    <name evidence="1" type="ORF">PMAYCL1PPCAC_02785</name>
</gene>
<keyword evidence="2" id="KW-1185">Reference proteome</keyword>
<comment type="caution">
    <text evidence="1">The sequence shown here is derived from an EMBL/GenBank/DDBJ whole genome shotgun (WGS) entry which is preliminary data.</text>
</comment>
<sequence length="287" mass="33035">LQMDDWLIGLSVTVGVDGKGETECDAGPFSLKVSWVEEDADTVVEVHARLEHDLGDSFRSIVDLQLLIGEKDTKGIVGNLWPSNDMSTVWRRRRRGKKNAMEKIVIKYKTNILSKTNLSEQSRNRDFRVLCVSKCWFVDVNRLVDHGGIFEEWKKIKDEWINQVVVHEDPSEMECLLESLQAYDQPIVHRGNYATLLPLASRLRLHKFLRCIEDWLMQSHFHPIRLLEMAAIYRMARLYDFGTKQLGSPSDALKTLHLYLSENGCTLNDLPPALYSAFKLTSRTIIM</sequence>
<feature type="non-terminal residue" evidence="1">
    <location>
        <position position="1"/>
    </location>
</feature>
<dbReference type="Proteomes" id="UP001328107">
    <property type="component" value="Unassembled WGS sequence"/>
</dbReference>
<name>A0AAN4Z7E4_9BILA</name>
<dbReference type="AlphaFoldDB" id="A0AAN4Z7E4"/>
<accession>A0AAN4Z7E4</accession>
<dbReference type="EMBL" id="BTRK01000001">
    <property type="protein sequence ID" value="GMR32590.1"/>
    <property type="molecule type" value="Genomic_DNA"/>
</dbReference>